<gene>
    <name evidence="4" type="ORF">EHYA_05436</name>
</gene>
<dbReference type="EMBL" id="BIFH01000025">
    <property type="protein sequence ID" value="GCD97740.1"/>
    <property type="molecule type" value="Genomic_DNA"/>
</dbReference>
<evidence type="ECO:0000256" key="1">
    <source>
        <dbReference type="ARBA" id="ARBA00022679"/>
    </source>
</evidence>
<evidence type="ECO:0000259" key="3">
    <source>
        <dbReference type="PROSITE" id="PS51186"/>
    </source>
</evidence>
<name>A0A401YSZ2_9ACTN</name>
<dbReference type="RefSeq" id="WP_218043062.1">
    <property type="nucleotide sequence ID" value="NZ_BIFH01000025.1"/>
</dbReference>
<evidence type="ECO:0000313" key="4">
    <source>
        <dbReference type="EMBL" id="GCD97740.1"/>
    </source>
</evidence>
<keyword evidence="5" id="KW-1185">Reference proteome</keyword>
<keyword evidence="1 4" id="KW-0808">Transferase</keyword>
<sequence>MSETADRSPESRTLRDRVTAPATVELPTVGDGIVWRPVTVADIDPILDLKRAAGKVDHPRVTQTRDEIEEEFASDNFDPERDAVIGLDSTGRAVAYASAEAPESVETLACVELDAAVAPDRRGEGLGSALLAWQEARGLQHLAACDTTAPGWLMSMTHEHAHSTIRLLETHGYDRARWWLELELDLDTPIAEPPSSPDVRLVPYGPQWQEETRSARNDAFRDHWGSPPITAEEWASADRLSASRPDLSLLAVTTAADRERVDSFVLVDVDEDEWPLRDGPFGYITTVGTRRAARGRGLARTLMAHVLRRMRADGLRRAVLDVDADSPTGALGLYQSFGFTVGDRSVSLVKRF</sequence>
<dbReference type="InterPro" id="IPR000182">
    <property type="entry name" value="GNAT_dom"/>
</dbReference>
<feature type="domain" description="N-acetyltransferase" evidence="3">
    <location>
        <begin position="33"/>
        <end position="187"/>
    </location>
</feature>
<dbReference type="PANTHER" id="PTHR43420">
    <property type="entry name" value="ACETYLTRANSFERASE"/>
    <property type="match status" value="1"/>
</dbReference>
<accession>A0A401YSZ2</accession>
<dbReference type="Proteomes" id="UP000286931">
    <property type="component" value="Unassembled WGS sequence"/>
</dbReference>
<dbReference type="InterPro" id="IPR050680">
    <property type="entry name" value="YpeA/RimI_acetyltransf"/>
</dbReference>
<dbReference type="GO" id="GO:0016747">
    <property type="term" value="F:acyltransferase activity, transferring groups other than amino-acyl groups"/>
    <property type="evidence" value="ECO:0007669"/>
    <property type="project" value="InterPro"/>
</dbReference>
<feature type="domain" description="N-acetyltransferase" evidence="3">
    <location>
        <begin position="199"/>
        <end position="352"/>
    </location>
</feature>
<dbReference type="InterPro" id="IPR016181">
    <property type="entry name" value="Acyl_CoA_acyltransferase"/>
</dbReference>
<proteinExistence type="predicted"/>
<reference evidence="4 5" key="1">
    <citation type="submission" date="2018-12" db="EMBL/GenBank/DDBJ databases">
        <title>Draft genome sequence of Embleya hyalina NBRC 13850T.</title>
        <authorList>
            <person name="Komaki H."/>
            <person name="Hosoyama A."/>
            <person name="Kimura A."/>
            <person name="Ichikawa N."/>
            <person name="Tamura T."/>
        </authorList>
    </citation>
    <scope>NUCLEOTIDE SEQUENCE [LARGE SCALE GENOMIC DNA]</scope>
    <source>
        <strain evidence="4 5">NBRC 13850</strain>
    </source>
</reference>
<evidence type="ECO:0000256" key="2">
    <source>
        <dbReference type="ARBA" id="ARBA00023315"/>
    </source>
</evidence>
<dbReference type="Gene3D" id="3.40.630.30">
    <property type="match status" value="1"/>
</dbReference>
<dbReference type="SUPFAM" id="SSF55729">
    <property type="entry name" value="Acyl-CoA N-acyltransferases (Nat)"/>
    <property type="match status" value="2"/>
</dbReference>
<protein>
    <submittedName>
        <fullName evidence="4">Putative acetyltransferase, GNAT</fullName>
    </submittedName>
</protein>
<keyword evidence="2" id="KW-0012">Acyltransferase</keyword>
<dbReference type="CDD" id="cd04301">
    <property type="entry name" value="NAT_SF"/>
    <property type="match status" value="2"/>
</dbReference>
<dbReference type="Pfam" id="PF00583">
    <property type="entry name" value="Acetyltransf_1"/>
    <property type="match status" value="2"/>
</dbReference>
<dbReference type="PANTHER" id="PTHR43420:SF47">
    <property type="entry name" value="N-ACETYLTRANSFERASE DOMAIN-CONTAINING PROTEIN"/>
    <property type="match status" value="1"/>
</dbReference>
<evidence type="ECO:0000313" key="5">
    <source>
        <dbReference type="Proteomes" id="UP000286931"/>
    </source>
</evidence>
<comment type="caution">
    <text evidence="4">The sequence shown here is derived from an EMBL/GenBank/DDBJ whole genome shotgun (WGS) entry which is preliminary data.</text>
</comment>
<dbReference type="PROSITE" id="PS51186">
    <property type="entry name" value="GNAT"/>
    <property type="match status" value="2"/>
</dbReference>
<dbReference type="AlphaFoldDB" id="A0A401YSZ2"/>
<organism evidence="4 5">
    <name type="scientific">Embleya hyalina</name>
    <dbReference type="NCBI Taxonomy" id="516124"/>
    <lineage>
        <taxon>Bacteria</taxon>
        <taxon>Bacillati</taxon>
        <taxon>Actinomycetota</taxon>
        <taxon>Actinomycetes</taxon>
        <taxon>Kitasatosporales</taxon>
        <taxon>Streptomycetaceae</taxon>
        <taxon>Embleya</taxon>
    </lineage>
</organism>